<accession>A0A917N378</accession>
<sequence length="330" mass="36424">MKLLPAEIKKIVTFRALQLGDMLCAIPGIRALRHAYPEAQIMLIGLPWAKSFTERFSHLFDGFVSFAGYPGLPEQPFEPAAFTQMLTAIQGEKFDLAIQMQGNGSIINPMMELFAAKHTAGYSIEGHYAPDNGLFMPYPDHGHEIERHIALMEFLGIPSQGTDFEFPLLPNDEEKLTSLHLGIEPKKYVCVHPGSRGSWRQWPVEHFAALADYCADHGYQVVLTGTKEEAGIINEVINHMCHKPINTAGLTSVGAVALLIKNSAMLISNCTGVSHIASAFKTPSIVLSMDGEPERWGPLDKQTHRTINWLETPDFGLVYAQTVDLLATIA</sequence>
<dbReference type="EMBL" id="BMDO01000015">
    <property type="protein sequence ID" value="GGI52626.1"/>
    <property type="molecule type" value="Genomic_DNA"/>
</dbReference>
<dbReference type="Pfam" id="PF01075">
    <property type="entry name" value="Glyco_transf_9"/>
    <property type="match status" value="1"/>
</dbReference>
<dbReference type="CDD" id="cd03789">
    <property type="entry name" value="GT9_LPS_heptosyltransferase"/>
    <property type="match status" value="1"/>
</dbReference>
<keyword evidence="2" id="KW-0808">Transferase</keyword>
<name>A0A917N378_9SPHI</name>
<dbReference type="GO" id="GO:0008713">
    <property type="term" value="F:ADP-heptose-lipopolysaccharide heptosyltransferase activity"/>
    <property type="evidence" value="ECO:0007669"/>
    <property type="project" value="TreeGrafter"/>
</dbReference>
<dbReference type="SUPFAM" id="SSF53756">
    <property type="entry name" value="UDP-Glycosyltransferase/glycogen phosphorylase"/>
    <property type="match status" value="1"/>
</dbReference>
<keyword evidence="4" id="KW-1185">Reference proteome</keyword>
<evidence type="ECO:0000313" key="4">
    <source>
        <dbReference type="Proteomes" id="UP000662074"/>
    </source>
</evidence>
<dbReference type="PANTHER" id="PTHR30160:SF1">
    <property type="entry name" value="LIPOPOLYSACCHARIDE 1,2-N-ACETYLGLUCOSAMINETRANSFERASE-RELATED"/>
    <property type="match status" value="1"/>
</dbReference>
<dbReference type="Proteomes" id="UP000662074">
    <property type="component" value="Unassembled WGS sequence"/>
</dbReference>
<keyword evidence="1" id="KW-0328">Glycosyltransferase</keyword>
<comment type="caution">
    <text evidence="3">The sequence shown here is derived from an EMBL/GenBank/DDBJ whole genome shotgun (WGS) entry which is preliminary data.</text>
</comment>
<dbReference type="RefSeq" id="WP_188418735.1">
    <property type="nucleotide sequence ID" value="NZ_BMDO01000015.1"/>
</dbReference>
<evidence type="ECO:0000256" key="2">
    <source>
        <dbReference type="ARBA" id="ARBA00022679"/>
    </source>
</evidence>
<organism evidence="3 4">
    <name type="scientific">Mucilaginibacter galii</name>
    <dbReference type="NCBI Taxonomy" id="2005073"/>
    <lineage>
        <taxon>Bacteria</taxon>
        <taxon>Pseudomonadati</taxon>
        <taxon>Bacteroidota</taxon>
        <taxon>Sphingobacteriia</taxon>
        <taxon>Sphingobacteriales</taxon>
        <taxon>Sphingobacteriaceae</taxon>
        <taxon>Mucilaginibacter</taxon>
    </lineage>
</organism>
<gene>
    <name evidence="3" type="ORF">GCM10011425_38380</name>
</gene>
<dbReference type="AlphaFoldDB" id="A0A917N378"/>
<protein>
    <submittedName>
        <fullName evidence="3">LPS biosynthesis-related glycosyltransferase</fullName>
    </submittedName>
</protein>
<dbReference type="InterPro" id="IPR051199">
    <property type="entry name" value="LPS_LOS_Heptosyltrfase"/>
</dbReference>
<dbReference type="PANTHER" id="PTHR30160">
    <property type="entry name" value="TETRAACYLDISACCHARIDE 4'-KINASE-RELATED"/>
    <property type="match status" value="1"/>
</dbReference>
<dbReference type="InterPro" id="IPR002201">
    <property type="entry name" value="Glyco_trans_9"/>
</dbReference>
<dbReference type="GO" id="GO:0009244">
    <property type="term" value="P:lipopolysaccharide core region biosynthetic process"/>
    <property type="evidence" value="ECO:0007669"/>
    <property type="project" value="TreeGrafter"/>
</dbReference>
<evidence type="ECO:0000313" key="3">
    <source>
        <dbReference type="EMBL" id="GGI52626.1"/>
    </source>
</evidence>
<dbReference type="Gene3D" id="3.40.50.2000">
    <property type="entry name" value="Glycogen Phosphorylase B"/>
    <property type="match status" value="2"/>
</dbReference>
<dbReference type="GO" id="GO:0005829">
    <property type="term" value="C:cytosol"/>
    <property type="evidence" value="ECO:0007669"/>
    <property type="project" value="TreeGrafter"/>
</dbReference>
<reference evidence="3" key="2">
    <citation type="submission" date="2020-09" db="EMBL/GenBank/DDBJ databases">
        <authorList>
            <person name="Sun Q."/>
            <person name="Sedlacek I."/>
        </authorList>
    </citation>
    <scope>NUCLEOTIDE SEQUENCE</scope>
    <source>
        <strain evidence="3">CCM 8711</strain>
    </source>
</reference>
<reference evidence="3" key="1">
    <citation type="journal article" date="2014" name="Int. J. Syst. Evol. Microbiol.">
        <title>Complete genome sequence of Corynebacterium casei LMG S-19264T (=DSM 44701T), isolated from a smear-ripened cheese.</title>
        <authorList>
            <consortium name="US DOE Joint Genome Institute (JGI-PGF)"/>
            <person name="Walter F."/>
            <person name="Albersmeier A."/>
            <person name="Kalinowski J."/>
            <person name="Ruckert C."/>
        </authorList>
    </citation>
    <scope>NUCLEOTIDE SEQUENCE</scope>
    <source>
        <strain evidence="3">CCM 8711</strain>
    </source>
</reference>
<evidence type="ECO:0000256" key="1">
    <source>
        <dbReference type="ARBA" id="ARBA00022676"/>
    </source>
</evidence>
<proteinExistence type="predicted"/>